<reference evidence="1" key="1">
    <citation type="submission" date="2018-04" db="EMBL/GenBank/DDBJ databases">
        <title>WGS assembly of Panicum hallii.</title>
        <authorList>
            <person name="Lovell J."/>
            <person name="Jenkins J."/>
            <person name="Lowry D."/>
            <person name="Mamidi S."/>
            <person name="Sreedasyam A."/>
            <person name="Weng X."/>
            <person name="Barry K."/>
            <person name="Bonette J."/>
            <person name="Campitelli B."/>
            <person name="Daum C."/>
            <person name="Gordon S."/>
            <person name="Gould B."/>
            <person name="Lipzen A."/>
            <person name="Macqueen A."/>
            <person name="Palacio-Mejia J."/>
            <person name="Plott C."/>
            <person name="Shakirov E."/>
            <person name="Shu S."/>
            <person name="Yoshinaga Y."/>
            <person name="Zane M."/>
            <person name="Rokhsar D."/>
            <person name="Grimwood J."/>
            <person name="Schmutz J."/>
            <person name="Juenger T."/>
        </authorList>
    </citation>
    <scope>NUCLEOTIDE SEQUENCE [LARGE SCALE GENOMIC DNA]</scope>
    <source>
        <strain evidence="1">FIL2</strain>
    </source>
</reference>
<name>A0A2T8I355_9POAL</name>
<proteinExistence type="predicted"/>
<organism evidence="1">
    <name type="scientific">Panicum hallii</name>
    <dbReference type="NCBI Taxonomy" id="206008"/>
    <lineage>
        <taxon>Eukaryota</taxon>
        <taxon>Viridiplantae</taxon>
        <taxon>Streptophyta</taxon>
        <taxon>Embryophyta</taxon>
        <taxon>Tracheophyta</taxon>
        <taxon>Spermatophyta</taxon>
        <taxon>Magnoliopsida</taxon>
        <taxon>Liliopsida</taxon>
        <taxon>Poales</taxon>
        <taxon>Poaceae</taxon>
        <taxon>PACMAD clade</taxon>
        <taxon>Panicoideae</taxon>
        <taxon>Panicodae</taxon>
        <taxon>Paniceae</taxon>
        <taxon>Panicinae</taxon>
        <taxon>Panicum</taxon>
        <taxon>Panicum sect. Panicum</taxon>
    </lineage>
</organism>
<protein>
    <submittedName>
        <fullName evidence="1">Uncharacterized protein</fullName>
    </submittedName>
</protein>
<dbReference type="AlphaFoldDB" id="A0A2T8I355"/>
<dbReference type="Gramene" id="PVH32100">
    <property type="protein sequence ID" value="PVH32100"/>
    <property type="gene ID" value="PAHAL_9G311600"/>
</dbReference>
<gene>
    <name evidence="1" type="ORF">PAHAL_9G311600</name>
</gene>
<sequence length="73" mass="7594">MLVGGGAARFAGEDPPWVGPLGSTYHSAGDGREMQVRGGAAWQVRGGAAWQVSAGRRQPCRCWSPARQQVGAA</sequence>
<accession>A0A2T8I355</accession>
<dbReference type="Proteomes" id="UP000243499">
    <property type="component" value="Chromosome 9"/>
</dbReference>
<dbReference type="EMBL" id="CM008054">
    <property type="protein sequence ID" value="PVH32100.1"/>
    <property type="molecule type" value="Genomic_DNA"/>
</dbReference>
<evidence type="ECO:0000313" key="1">
    <source>
        <dbReference type="EMBL" id="PVH32100.1"/>
    </source>
</evidence>